<comment type="caution">
    <text evidence="1">The sequence shown here is derived from an EMBL/GenBank/DDBJ whole genome shotgun (WGS) entry which is preliminary data.</text>
</comment>
<reference evidence="1 2" key="1">
    <citation type="journal article" date="2013" name="Genome Announc.">
        <title>Draft Genome Sequence of Strain JLT2015T, Belonging to the Family Sphingomonadaceae of the Alphaproteobacteria.</title>
        <authorList>
            <person name="Tang K."/>
            <person name="Liu K."/>
            <person name="Li S."/>
            <person name="Jiao N."/>
        </authorList>
    </citation>
    <scope>NUCLEOTIDE SEQUENCE [LARGE SCALE GENOMIC DNA]</scope>
    <source>
        <strain evidence="1 2">JLT2015</strain>
    </source>
</reference>
<accession>M2U654</accession>
<protein>
    <submittedName>
        <fullName evidence="1">Uncharacterized protein</fullName>
    </submittedName>
</protein>
<dbReference type="AlphaFoldDB" id="M2U654"/>
<keyword evidence="2" id="KW-1185">Reference proteome</keyword>
<dbReference type="Proteomes" id="UP000011717">
    <property type="component" value="Unassembled WGS sequence"/>
</dbReference>
<sequence length="39" mass="4295">MAGPLGRIGRQVNCRSDAVDRCFRFTGAALLTVRRAFVI</sequence>
<proteinExistence type="predicted"/>
<name>M2U654_9SPHN</name>
<gene>
    <name evidence="1" type="ORF">C725_1403</name>
</gene>
<organism evidence="1 2">
    <name type="scientific">Pacificimonas flava</name>
    <dbReference type="NCBI Taxonomy" id="1234595"/>
    <lineage>
        <taxon>Bacteria</taxon>
        <taxon>Pseudomonadati</taxon>
        <taxon>Pseudomonadota</taxon>
        <taxon>Alphaproteobacteria</taxon>
        <taxon>Sphingomonadales</taxon>
        <taxon>Sphingosinicellaceae</taxon>
        <taxon>Pacificimonas</taxon>
    </lineage>
</organism>
<evidence type="ECO:0000313" key="2">
    <source>
        <dbReference type="Proteomes" id="UP000011717"/>
    </source>
</evidence>
<evidence type="ECO:0000313" key="1">
    <source>
        <dbReference type="EMBL" id="EMD83502.1"/>
    </source>
</evidence>
<dbReference type="EMBL" id="AMRV01000003">
    <property type="protein sequence ID" value="EMD83502.1"/>
    <property type="molecule type" value="Genomic_DNA"/>
</dbReference>